<evidence type="ECO:0000256" key="1">
    <source>
        <dbReference type="SAM" id="MobiDB-lite"/>
    </source>
</evidence>
<dbReference type="Proteomes" id="UP000075683">
    <property type="component" value="Unassembled WGS sequence"/>
</dbReference>
<dbReference type="EMBL" id="LQYT01000133">
    <property type="protein sequence ID" value="KYD08931.1"/>
    <property type="molecule type" value="Genomic_DNA"/>
</dbReference>
<protein>
    <submittedName>
        <fullName evidence="2">Uncharacterized protein</fullName>
    </submittedName>
</protein>
<gene>
    <name evidence="2" type="ORF">B4135_3842</name>
</gene>
<evidence type="ECO:0000313" key="3">
    <source>
        <dbReference type="Proteomes" id="UP000075683"/>
    </source>
</evidence>
<sequence>MPFQSLHVSGMTVSLRDERTGRRKKNPGTPGADLFPLFPET</sequence>
<organism evidence="2 3">
    <name type="scientific">Caldibacillus debilis</name>
    <dbReference type="NCBI Taxonomy" id="301148"/>
    <lineage>
        <taxon>Bacteria</taxon>
        <taxon>Bacillati</taxon>
        <taxon>Bacillota</taxon>
        <taxon>Bacilli</taxon>
        <taxon>Bacillales</taxon>
        <taxon>Bacillaceae</taxon>
        <taxon>Caldibacillus</taxon>
    </lineage>
</organism>
<evidence type="ECO:0000313" key="2">
    <source>
        <dbReference type="EMBL" id="KYD08931.1"/>
    </source>
</evidence>
<accession>A0A150L9C7</accession>
<proteinExistence type="predicted"/>
<name>A0A150L9C7_9BACI</name>
<comment type="caution">
    <text evidence="2">The sequence shown here is derived from an EMBL/GenBank/DDBJ whole genome shotgun (WGS) entry which is preliminary data.</text>
</comment>
<dbReference type="AlphaFoldDB" id="A0A150L9C7"/>
<feature type="region of interest" description="Disordered" evidence="1">
    <location>
        <begin position="1"/>
        <end position="41"/>
    </location>
</feature>
<reference evidence="2 3" key="1">
    <citation type="submission" date="2016-01" db="EMBL/GenBank/DDBJ databases">
        <title>Draft Genome Sequences of Seven Thermophilic Sporeformers Isolated from Foods.</title>
        <authorList>
            <person name="Berendsen E.M."/>
            <person name="Wells-Bennik M.H."/>
            <person name="Krawcyk A.O."/>
            <person name="De Jong A."/>
            <person name="Holsappel S."/>
            <person name="Eijlander R.T."/>
            <person name="Kuipers O.P."/>
        </authorList>
    </citation>
    <scope>NUCLEOTIDE SEQUENCE [LARGE SCALE GENOMIC DNA]</scope>
    <source>
        <strain evidence="2 3">B4135</strain>
    </source>
</reference>